<dbReference type="RefSeq" id="WP_123740113.1">
    <property type="nucleotide sequence ID" value="NZ_CALFQU010000037.1"/>
</dbReference>
<reference evidence="1 2" key="1">
    <citation type="submission" date="2018-11" db="EMBL/GenBank/DDBJ databases">
        <title>Sequencing the genomes of 1000 actinobacteria strains.</title>
        <authorList>
            <person name="Klenk H.-P."/>
        </authorList>
    </citation>
    <scope>NUCLEOTIDE SEQUENCE [LARGE SCALE GENOMIC DNA]</scope>
    <source>
        <strain evidence="1 2">DSM 13521</strain>
    </source>
</reference>
<evidence type="ECO:0000313" key="2">
    <source>
        <dbReference type="Proteomes" id="UP000275356"/>
    </source>
</evidence>
<name>A0A3N2D0V1_9MICO</name>
<dbReference type="Proteomes" id="UP000275356">
    <property type="component" value="Unassembled WGS sequence"/>
</dbReference>
<protein>
    <submittedName>
        <fullName evidence="1">Uncharacterized protein</fullName>
    </submittedName>
</protein>
<gene>
    <name evidence="1" type="ORF">EDD28_2511</name>
</gene>
<organism evidence="1 2">
    <name type="scientific">Salana multivorans</name>
    <dbReference type="NCBI Taxonomy" id="120377"/>
    <lineage>
        <taxon>Bacteria</taxon>
        <taxon>Bacillati</taxon>
        <taxon>Actinomycetota</taxon>
        <taxon>Actinomycetes</taxon>
        <taxon>Micrococcales</taxon>
        <taxon>Beutenbergiaceae</taxon>
        <taxon>Salana</taxon>
    </lineage>
</organism>
<proteinExistence type="predicted"/>
<accession>A0A3N2D0V1</accession>
<dbReference type="AlphaFoldDB" id="A0A3N2D0V1"/>
<comment type="caution">
    <text evidence="1">The sequence shown here is derived from an EMBL/GenBank/DDBJ whole genome shotgun (WGS) entry which is preliminary data.</text>
</comment>
<dbReference type="EMBL" id="RKHQ01000002">
    <property type="protein sequence ID" value="ROR93104.1"/>
    <property type="molecule type" value="Genomic_DNA"/>
</dbReference>
<evidence type="ECO:0000313" key="1">
    <source>
        <dbReference type="EMBL" id="ROR93104.1"/>
    </source>
</evidence>
<keyword evidence="2" id="KW-1185">Reference proteome</keyword>
<sequence>MDNVKYLLILLLVIALPVAGSVLKRMANAKGDELGRRRLANRTVQALEQLAVSLDVAADPAAAARLVTEVADTMKKWRRAGELEWHREVLYPADIVVRLDPTETGCRLAVVRTHESVTVPQGVRDWERFRDAVAAAATTHGVATATTASHPMVRVPRQEPAGIGQSDHLWVRADA</sequence>